<evidence type="ECO:0000256" key="15">
    <source>
        <dbReference type="SAM" id="MobiDB-lite"/>
    </source>
</evidence>
<comment type="caution">
    <text evidence="18">The sequence shown here is derived from an EMBL/GenBank/DDBJ whole genome shotgun (WGS) entry which is preliminary data.</text>
</comment>
<evidence type="ECO:0000256" key="10">
    <source>
        <dbReference type="ARBA" id="ARBA00023242"/>
    </source>
</evidence>
<dbReference type="Pfam" id="PF08236">
    <property type="entry name" value="SRI"/>
    <property type="match status" value="1"/>
</dbReference>
<keyword evidence="19" id="KW-1185">Reference proteome</keyword>
<keyword evidence="8" id="KW-0238">DNA-binding</keyword>
<evidence type="ECO:0000256" key="9">
    <source>
        <dbReference type="ARBA" id="ARBA00023235"/>
    </source>
</evidence>
<dbReference type="GO" id="GO:0005524">
    <property type="term" value="F:ATP binding"/>
    <property type="evidence" value="ECO:0007669"/>
    <property type="project" value="UniProtKB-KW"/>
</dbReference>
<dbReference type="GO" id="GO:0046872">
    <property type="term" value="F:metal ion binding"/>
    <property type="evidence" value="ECO:0007669"/>
    <property type="project" value="UniProtKB-KW"/>
</dbReference>
<dbReference type="CDD" id="cd18794">
    <property type="entry name" value="SF2_C_RecQ"/>
    <property type="match status" value="1"/>
</dbReference>
<reference evidence="18 19" key="1">
    <citation type="submission" date="2019-07" db="EMBL/GenBank/DDBJ databases">
        <title>Draft genome assembly of a fouling barnacle, Amphibalanus amphitrite (Darwin, 1854): The first reference genome for Thecostraca.</title>
        <authorList>
            <person name="Kim W."/>
        </authorList>
    </citation>
    <scope>NUCLEOTIDE SEQUENCE [LARGE SCALE GENOMIC DNA]</scope>
    <source>
        <strain evidence="18">SNU_AA5</strain>
        <tissue evidence="18">Soma without cirri and trophi</tissue>
    </source>
</reference>
<keyword evidence="5" id="KW-0378">Hydrolase</keyword>
<dbReference type="GO" id="GO:0043138">
    <property type="term" value="F:3'-5' DNA helicase activity"/>
    <property type="evidence" value="ECO:0007669"/>
    <property type="project" value="UniProtKB-EC"/>
</dbReference>
<dbReference type="SUPFAM" id="SSF52540">
    <property type="entry name" value="P-loop containing nucleoside triphosphate hydrolases"/>
    <property type="match status" value="1"/>
</dbReference>
<evidence type="ECO:0000256" key="4">
    <source>
        <dbReference type="ARBA" id="ARBA00022741"/>
    </source>
</evidence>
<feature type="domain" description="Helicase ATP-binding" evidence="16">
    <location>
        <begin position="38"/>
        <end position="213"/>
    </location>
</feature>
<dbReference type="NCBIfam" id="TIGR00614">
    <property type="entry name" value="recQ_fam"/>
    <property type="match status" value="1"/>
</dbReference>
<dbReference type="GO" id="GO:0003677">
    <property type="term" value="F:DNA binding"/>
    <property type="evidence" value="ECO:0007669"/>
    <property type="project" value="UniProtKB-KW"/>
</dbReference>
<proteinExistence type="inferred from homology"/>
<dbReference type="PANTHER" id="PTHR13710:SF152">
    <property type="entry name" value="ATP-DEPENDENT DNA HELICASE Q5"/>
    <property type="match status" value="1"/>
</dbReference>
<dbReference type="Gene3D" id="6.10.250.2460">
    <property type="match status" value="1"/>
</dbReference>
<dbReference type="InterPro" id="IPR013257">
    <property type="entry name" value="SRI"/>
</dbReference>
<dbReference type="EMBL" id="VIIS01002210">
    <property type="protein sequence ID" value="KAF0287208.1"/>
    <property type="molecule type" value="Genomic_DNA"/>
</dbReference>
<protein>
    <recommendedName>
        <fullName evidence="12">DNA 3'-5' helicase</fullName>
        <ecNumber evidence="12">5.6.2.4</ecNumber>
    </recommendedName>
</protein>
<evidence type="ECO:0000313" key="18">
    <source>
        <dbReference type="EMBL" id="KAF0287208.1"/>
    </source>
</evidence>
<evidence type="ECO:0000256" key="11">
    <source>
        <dbReference type="ARBA" id="ARBA00034617"/>
    </source>
</evidence>
<name>A0A6A4V994_AMPAM</name>
<sequence>MAEENNHGNKQLDEALDCLNTTFKHKDFKTPLQRDAVLAVLKGKKDVYISMPTGSGKSLCYQLPAVMAKGKITIVVSPLIALIKDQMEHLERLKVRAESINSKMAASDRQRVWTDLQAVVPATRLLYITPEQADTTSFQNLLERLVRHSKVAYMVVDEAHCVSQWGHDFRPTYLKLGGLRRTYRQLPWVALTATASAKVMEDIFKQLSLKDPLKFRASCFRSNLFYDVRYKESLDDEYEDLKDWVVECLGPNWEDKRANGPCGIVYCRTREATEELAGQLTRRGVPTRAYHAGLKDRDRAAVQESWMDGEVPVITATVSFGMGVDKATVRFVGHWSMPQSVAGYYQESGRAGRDGLPAQCRIYYSKRVERLIGGYFRDIARKQDYRTKAMTISSLDEDQYEGGRRGRQRELDMYEETGERRSDERSGLESLVKRQLKLRRGSSPVRSDRQKKQESKEKEQAVKSSRLRAADCTERKIAGLTLKTREEYFKLLEEALSRNLNACVVAAHALAGRVPEVAIELEYNIFTSNRVVTMYRRAMALLGGHSSAERRSVADLCVQLLMPHYKAGKIASKDEFKTLARSLAHSYLQRHTTVGALEQPDLSATTPHLAGGST</sequence>
<keyword evidence="14" id="KW-0175">Coiled coil</keyword>
<organism evidence="18 19">
    <name type="scientific">Amphibalanus amphitrite</name>
    <name type="common">Striped barnacle</name>
    <name type="synonym">Balanus amphitrite</name>
    <dbReference type="NCBI Taxonomy" id="1232801"/>
    <lineage>
        <taxon>Eukaryota</taxon>
        <taxon>Metazoa</taxon>
        <taxon>Ecdysozoa</taxon>
        <taxon>Arthropoda</taxon>
        <taxon>Crustacea</taxon>
        <taxon>Multicrustacea</taxon>
        <taxon>Cirripedia</taxon>
        <taxon>Thoracica</taxon>
        <taxon>Thoracicalcarea</taxon>
        <taxon>Balanomorpha</taxon>
        <taxon>Balanoidea</taxon>
        <taxon>Balanidae</taxon>
        <taxon>Amphibalaninae</taxon>
        <taxon>Amphibalanus</taxon>
    </lineage>
</organism>
<feature type="region of interest" description="Disordered" evidence="15">
    <location>
        <begin position="397"/>
        <end position="464"/>
    </location>
</feature>
<feature type="compositionally biased region" description="Basic and acidic residues" evidence="15">
    <location>
        <begin position="401"/>
        <end position="427"/>
    </location>
</feature>
<dbReference type="Gene3D" id="3.40.50.300">
    <property type="entry name" value="P-loop containing nucleotide triphosphate hydrolases"/>
    <property type="match status" value="2"/>
</dbReference>
<dbReference type="InterPro" id="IPR027417">
    <property type="entry name" value="P-loop_NTPase"/>
</dbReference>
<evidence type="ECO:0000256" key="1">
    <source>
        <dbReference type="ARBA" id="ARBA00004123"/>
    </source>
</evidence>
<evidence type="ECO:0000313" key="19">
    <source>
        <dbReference type="Proteomes" id="UP000440578"/>
    </source>
</evidence>
<dbReference type="GO" id="GO:0005634">
    <property type="term" value="C:nucleus"/>
    <property type="evidence" value="ECO:0007669"/>
    <property type="project" value="UniProtKB-SubCell"/>
</dbReference>
<dbReference type="PROSITE" id="PS00690">
    <property type="entry name" value="DEAH_ATP_HELICASE"/>
    <property type="match status" value="1"/>
</dbReference>
<gene>
    <name evidence="18" type="primary">Recql5</name>
    <name evidence="18" type="ORF">FJT64_014391</name>
</gene>
<keyword evidence="7" id="KW-0067">ATP-binding</keyword>
<feature type="coiled-coil region" evidence="14">
    <location>
        <begin position="83"/>
        <end position="110"/>
    </location>
</feature>
<evidence type="ECO:0000259" key="16">
    <source>
        <dbReference type="PROSITE" id="PS51192"/>
    </source>
</evidence>
<evidence type="ECO:0000256" key="14">
    <source>
        <dbReference type="SAM" id="Coils"/>
    </source>
</evidence>
<evidence type="ECO:0000256" key="12">
    <source>
        <dbReference type="ARBA" id="ARBA00034808"/>
    </source>
</evidence>
<dbReference type="EC" id="5.6.2.4" evidence="12"/>
<keyword evidence="10" id="KW-0539">Nucleus</keyword>
<dbReference type="InterPro" id="IPR004589">
    <property type="entry name" value="DNA_helicase_ATP-dep_RecQ"/>
</dbReference>
<feature type="domain" description="Helicase C-terminal" evidence="17">
    <location>
        <begin position="240"/>
        <end position="400"/>
    </location>
</feature>
<dbReference type="GO" id="GO:0000724">
    <property type="term" value="P:double-strand break repair via homologous recombination"/>
    <property type="evidence" value="ECO:0007669"/>
    <property type="project" value="TreeGrafter"/>
</dbReference>
<dbReference type="Pfam" id="PF00271">
    <property type="entry name" value="Helicase_C"/>
    <property type="match status" value="1"/>
</dbReference>
<keyword evidence="6 18" id="KW-0347">Helicase</keyword>
<dbReference type="FunFam" id="3.40.50.300:FF:000444">
    <property type="entry name" value="ATP-dependent DNA helicase"/>
    <property type="match status" value="1"/>
</dbReference>
<dbReference type="InterPro" id="IPR002464">
    <property type="entry name" value="DNA/RNA_helicase_DEAH_CS"/>
</dbReference>
<dbReference type="GO" id="GO:0016787">
    <property type="term" value="F:hydrolase activity"/>
    <property type="evidence" value="ECO:0007669"/>
    <property type="project" value="UniProtKB-KW"/>
</dbReference>
<comment type="similarity">
    <text evidence="2">Belongs to the helicase family. RecQ subfamily.</text>
</comment>
<evidence type="ECO:0000256" key="2">
    <source>
        <dbReference type="ARBA" id="ARBA00005446"/>
    </source>
</evidence>
<comment type="catalytic activity">
    <reaction evidence="13">
        <text>ATP + H2O = ADP + phosphate + H(+)</text>
        <dbReference type="Rhea" id="RHEA:13065"/>
        <dbReference type="ChEBI" id="CHEBI:15377"/>
        <dbReference type="ChEBI" id="CHEBI:15378"/>
        <dbReference type="ChEBI" id="CHEBI:30616"/>
        <dbReference type="ChEBI" id="CHEBI:43474"/>
        <dbReference type="ChEBI" id="CHEBI:456216"/>
    </reaction>
</comment>
<evidence type="ECO:0000256" key="3">
    <source>
        <dbReference type="ARBA" id="ARBA00022723"/>
    </source>
</evidence>
<dbReference type="GO" id="GO:0005737">
    <property type="term" value="C:cytoplasm"/>
    <property type="evidence" value="ECO:0007669"/>
    <property type="project" value="TreeGrafter"/>
</dbReference>
<evidence type="ECO:0000259" key="17">
    <source>
        <dbReference type="PROSITE" id="PS51194"/>
    </source>
</evidence>
<dbReference type="GO" id="GO:0005694">
    <property type="term" value="C:chromosome"/>
    <property type="evidence" value="ECO:0007669"/>
    <property type="project" value="InterPro"/>
</dbReference>
<evidence type="ECO:0000256" key="7">
    <source>
        <dbReference type="ARBA" id="ARBA00022840"/>
    </source>
</evidence>
<dbReference type="Pfam" id="PF00270">
    <property type="entry name" value="DEAD"/>
    <property type="match status" value="1"/>
</dbReference>
<keyword evidence="9" id="KW-0413">Isomerase</keyword>
<feature type="compositionally biased region" description="Basic and acidic residues" evidence="15">
    <location>
        <begin position="446"/>
        <end position="461"/>
    </location>
</feature>
<dbReference type="PANTHER" id="PTHR13710">
    <property type="entry name" value="DNA HELICASE RECQ FAMILY MEMBER"/>
    <property type="match status" value="1"/>
</dbReference>
<evidence type="ECO:0000256" key="8">
    <source>
        <dbReference type="ARBA" id="ARBA00023125"/>
    </source>
</evidence>
<dbReference type="Proteomes" id="UP000440578">
    <property type="component" value="Unassembled WGS sequence"/>
</dbReference>
<dbReference type="InterPro" id="IPR001650">
    <property type="entry name" value="Helicase_C-like"/>
</dbReference>
<dbReference type="InterPro" id="IPR014001">
    <property type="entry name" value="Helicase_ATP-bd"/>
</dbReference>
<keyword evidence="3" id="KW-0479">Metal-binding</keyword>
<dbReference type="InterPro" id="IPR011545">
    <property type="entry name" value="DEAD/DEAH_box_helicase_dom"/>
</dbReference>
<evidence type="ECO:0000256" key="13">
    <source>
        <dbReference type="ARBA" id="ARBA00049360"/>
    </source>
</evidence>
<accession>A0A6A4V994</accession>
<dbReference type="GO" id="GO:0006355">
    <property type="term" value="P:regulation of DNA-templated transcription"/>
    <property type="evidence" value="ECO:0007669"/>
    <property type="project" value="InterPro"/>
</dbReference>
<dbReference type="SMART" id="SM00487">
    <property type="entry name" value="DEXDc"/>
    <property type="match status" value="1"/>
</dbReference>
<dbReference type="PROSITE" id="PS51192">
    <property type="entry name" value="HELICASE_ATP_BIND_1"/>
    <property type="match status" value="1"/>
</dbReference>
<dbReference type="SMART" id="SM00490">
    <property type="entry name" value="HELICc"/>
    <property type="match status" value="1"/>
</dbReference>
<evidence type="ECO:0000256" key="5">
    <source>
        <dbReference type="ARBA" id="ARBA00022801"/>
    </source>
</evidence>
<dbReference type="AlphaFoldDB" id="A0A6A4V994"/>
<comment type="subcellular location">
    <subcellularLocation>
        <location evidence="1">Nucleus</location>
    </subcellularLocation>
</comment>
<dbReference type="PROSITE" id="PS51194">
    <property type="entry name" value="HELICASE_CTER"/>
    <property type="match status" value="1"/>
</dbReference>
<dbReference type="OrthoDB" id="10261556at2759"/>
<dbReference type="GO" id="GO:0009378">
    <property type="term" value="F:four-way junction helicase activity"/>
    <property type="evidence" value="ECO:0007669"/>
    <property type="project" value="TreeGrafter"/>
</dbReference>
<comment type="catalytic activity">
    <reaction evidence="11">
        <text>Couples ATP hydrolysis with the unwinding of duplex DNA by translocating in the 3'-5' direction.</text>
        <dbReference type="EC" id="5.6.2.4"/>
    </reaction>
</comment>
<evidence type="ECO:0000256" key="6">
    <source>
        <dbReference type="ARBA" id="ARBA00022806"/>
    </source>
</evidence>
<keyword evidence="4" id="KW-0547">Nucleotide-binding</keyword>